<sequence>MKPQQHNTLAISVAACLMLLTSSNHAAPAPNAGQLLQQQQQGQSLEPQAPVQVESSVSNNVPNSPDIQIRVQKFEITGNSRFSTAQLHHLVADAEGRQLSLQQLWQVAQKITQYYQQHGYGYSRAYLPQQNLSQGIVRINVLEAYYDHPQIDNQSRTQNWLIEHTVAPLKLGERINSDQMQQQLKLLNRLKGVNTRNVLSPGTTVGSSQLNVEVENASLLNGYIGADNFGNKYTSRARGTAGVSVNNLAGLGDELSLDLMTAGKRMNYGRVGYAFTFTGMGTRAGASYSYLDYELGKDLKSIGAEGSAAQSSVFISQPALLTNTAEVLLSLQYDHKQLKDDIQLNQYYKHRNIDVVTARLDGSQFDSLFGGGLTQYGASTSYGRVKFKNDDAEALDAQTAKTAGDYYTATLNLSRLQNMGSKGTQGYLGIYGQYNPYNLDSADQYLAGGPFNVRGYESSQFAGSTGYLATAELRQSLFSNAKHQLTAKVFVDTAEVALNAKRWAGVTGDNQVQISSAGLGLNWSSLWNIQANAEVAFPIGSTPEQLKDRDNQQYWLSVRKTF</sequence>
<feature type="region of interest" description="Disordered" evidence="9">
    <location>
        <begin position="34"/>
        <end position="64"/>
    </location>
</feature>
<dbReference type="InterPro" id="IPR005565">
    <property type="entry name" value="Hemolysn_activator_HlyB_C"/>
</dbReference>
<evidence type="ECO:0000313" key="12">
    <source>
        <dbReference type="EMBL" id="KAF1025084.1"/>
    </source>
</evidence>
<organism evidence="12 13">
    <name type="scientific">Acinetobacter bereziniae</name>
    <name type="common">Acinetobacter genomosp. 10</name>
    <dbReference type="NCBI Taxonomy" id="106648"/>
    <lineage>
        <taxon>Bacteria</taxon>
        <taxon>Pseudomonadati</taxon>
        <taxon>Pseudomonadota</taxon>
        <taxon>Gammaproteobacteria</taxon>
        <taxon>Moraxellales</taxon>
        <taxon>Moraxellaceae</taxon>
        <taxon>Acinetobacter</taxon>
    </lineage>
</organism>
<comment type="caution">
    <text evidence="12">The sequence shown here is derived from an EMBL/GenBank/DDBJ whole genome shotgun (WGS) entry which is preliminary data.</text>
</comment>
<evidence type="ECO:0000256" key="4">
    <source>
        <dbReference type="ARBA" id="ARBA00022452"/>
    </source>
</evidence>
<keyword evidence="4" id="KW-1134">Transmembrane beta strand</keyword>
<dbReference type="PROSITE" id="PS51257">
    <property type="entry name" value="PROKAR_LIPOPROTEIN"/>
    <property type="match status" value="1"/>
</dbReference>
<dbReference type="PANTHER" id="PTHR34597:SF1">
    <property type="entry name" value="HEME_HEMOPEXIN TRANSPORTER PROTEIN HUXB"/>
    <property type="match status" value="1"/>
</dbReference>
<keyword evidence="3" id="KW-0813">Transport</keyword>
<dbReference type="GO" id="GO:0008320">
    <property type="term" value="F:protein transmembrane transporter activity"/>
    <property type="evidence" value="ECO:0007669"/>
    <property type="project" value="TreeGrafter"/>
</dbReference>
<evidence type="ECO:0000256" key="10">
    <source>
        <dbReference type="SAM" id="SignalP"/>
    </source>
</evidence>
<dbReference type="GO" id="GO:0009279">
    <property type="term" value="C:cell outer membrane"/>
    <property type="evidence" value="ECO:0007669"/>
    <property type="project" value="UniProtKB-SubCell"/>
</dbReference>
<keyword evidence="6" id="KW-0653">Protein transport</keyword>
<keyword evidence="7" id="KW-0472">Membrane</keyword>
<evidence type="ECO:0000256" key="7">
    <source>
        <dbReference type="ARBA" id="ARBA00023136"/>
    </source>
</evidence>
<dbReference type="InterPro" id="IPR013686">
    <property type="entry name" value="Polypept-transport_assoc_ShlB"/>
</dbReference>
<proteinExistence type="inferred from homology"/>
<dbReference type="Gene3D" id="3.10.20.310">
    <property type="entry name" value="membrane protein fhac"/>
    <property type="match status" value="1"/>
</dbReference>
<evidence type="ECO:0000259" key="11">
    <source>
        <dbReference type="PROSITE" id="PS51779"/>
    </source>
</evidence>
<dbReference type="Proteomes" id="UP000490535">
    <property type="component" value="Unassembled WGS sequence"/>
</dbReference>
<evidence type="ECO:0000256" key="3">
    <source>
        <dbReference type="ARBA" id="ARBA00022448"/>
    </source>
</evidence>
<dbReference type="GO" id="GO:0098046">
    <property type="term" value="C:type V protein secretion system complex"/>
    <property type="evidence" value="ECO:0007669"/>
    <property type="project" value="TreeGrafter"/>
</dbReference>
<dbReference type="GO" id="GO:0046819">
    <property type="term" value="P:protein secretion by the type V secretion system"/>
    <property type="evidence" value="ECO:0007669"/>
    <property type="project" value="TreeGrafter"/>
</dbReference>
<dbReference type="Gene3D" id="2.40.160.50">
    <property type="entry name" value="membrane protein fhac: a member of the omp85/tpsb transporter family"/>
    <property type="match status" value="1"/>
</dbReference>
<comment type="subcellular location">
    <subcellularLocation>
        <location evidence="1">Cell outer membrane</location>
    </subcellularLocation>
</comment>
<dbReference type="EMBL" id="WNDP01000047">
    <property type="protein sequence ID" value="KAF1025084.1"/>
    <property type="molecule type" value="Genomic_DNA"/>
</dbReference>
<protein>
    <submittedName>
        <fullName evidence="12">Heme/hemopexin transporter protein HuxB</fullName>
    </submittedName>
</protein>
<evidence type="ECO:0000313" key="13">
    <source>
        <dbReference type="Proteomes" id="UP000490535"/>
    </source>
</evidence>
<name>A0A833PFM4_ACIBZ</name>
<evidence type="ECO:0000256" key="8">
    <source>
        <dbReference type="ARBA" id="ARBA00023237"/>
    </source>
</evidence>
<gene>
    <name evidence="12" type="primary">hxuB</name>
    <name evidence="12" type="ORF">GAK29_02164</name>
</gene>
<evidence type="ECO:0000256" key="5">
    <source>
        <dbReference type="ARBA" id="ARBA00022692"/>
    </source>
</evidence>
<evidence type="ECO:0000256" key="2">
    <source>
        <dbReference type="ARBA" id="ARBA00009055"/>
    </source>
</evidence>
<feature type="signal peptide" evidence="10">
    <location>
        <begin position="1"/>
        <end position="26"/>
    </location>
</feature>
<dbReference type="AlphaFoldDB" id="A0A833PFM4"/>
<evidence type="ECO:0000256" key="1">
    <source>
        <dbReference type="ARBA" id="ARBA00004442"/>
    </source>
</evidence>
<accession>A0A833PFM4</accession>
<feature type="domain" description="POTRA" evidence="11">
    <location>
        <begin position="69"/>
        <end position="144"/>
    </location>
</feature>
<keyword evidence="5" id="KW-0812">Transmembrane</keyword>
<dbReference type="InterPro" id="IPR034746">
    <property type="entry name" value="POTRA"/>
</dbReference>
<keyword evidence="10" id="KW-0732">Signal</keyword>
<evidence type="ECO:0000256" key="6">
    <source>
        <dbReference type="ARBA" id="ARBA00022927"/>
    </source>
</evidence>
<dbReference type="Pfam" id="PF03865">
    <property type="entry name" value="ShlB"/>
    <property type="match status" value="1"/>
</dbReference>
<comment type="similarity">
    <text evidence="2">Belongs to the TPS (TC 1.B.20) family.</text>
</comment>
<keyword evidence="8" id="KW-0998">Cell outer membrane</keyword>
<dbReference type="InterPro" id="IPR051544">
    <property type="entry name" value="TPS_OM_transporter"/>
</dbReference>
<dbReference type="PANTHER" id="PTHR34597">
    <property type="entry name" value="SLR1661 PROTEIN"/>
    <property type="match status" value="1"/>
</dbReference>
<reference evidence="13" key="1">
    <citation type="journal article" date="2020" name="MBio">
        <title>Horizontal gene transfer to a defensive symbiont with a reduced genome amongst a multipartite beetle microbiome.</title>
        <authorList>
            <person name="Waterworth S.C."/>
            <person name="Florez L.V."/>
            <person name="Rees E.R."/>
            <person name="Hertweck C."/>
            <person name="Kaltenpoth M."/>
            <person name="Kwan J.C."/>
        </authorList>
    </citation>
    <scope>NUCLEOTIDE SEQUENCE [LARGE SCALE GENOMIC DNA]</scope>
</reference>
<evidence type="ECO:0000256" key="9">
    <source>
        <dbReference type="SAM" id="MobiDB-lite"/>
    </source>
</evidence>
<dbReference type="PROSITE" id="PS51779">
    <property type="entry name" value="POTRA"/>
    <property type="match status" value="1"/>
</dbReference>
<feature type="chain" id="PRO_5032327287" evidence="10">
    <location>
        <begin position="27"/>
        <end position="562"/>
    </location>
</feature>
<dbReference type="Pfam" id="PF08479">
    <property type="entry name" value="POTRA_2"/>
    <property type="match status" value="1"/>
</dbReference>